<keyword evidence="4" id="KW-0119">Carbohydrate metabolism</keyword>
<keyword evidence="2" id="KW-0479">Metal-binding</keyword>
<evidence type="ECO:0000259" key="5">
    <source>
        <dbReference type="Pfam" id="PF01979"/>
    </source>
</evidence>
<dbReference type="InterPro" id="IPR011059">
    <property type="entry name" value="Metal-dep_hydrolase_composite"/>
</dbReference>
<proteinExistence type="inferred from homology"/>
<protein>
    <submittedName>
        <fullName evidence="6">N-acetylglucosamine-6-phosphate deacetylase</fullName>
    </submittedName>
</protein>
<dbReference type="InterPro" id="IPR003764">
    <property type="entry name" value="GlcNAc_6-P_deAcase"/>
</dbReference>
<dbReference type="GeneID" id="10599772"/>
<gene>
    <name evidence="6" type="ordered locus">Ahos_0331</name>
</gene>
<dbReference type="HOGENOM" id="CLU_032482_2_2_2"/>
<dbReference type="GO" id="GO:0006046">
    <property type="term" value="P:N-acetylglucosamine catabolic process"/>
    <property type="evidence" value="ECO:0007669"/>
    <property type="project" value="TreeGrafter"/>
</dbReference>
<reference key="2">
    <citation type="journal article" date="2011" name="Extremophiles">
        <title>Genomic analyses of Acidianus hospitalis W1 a host for studying crenarchaeal virus and plasmid life cycles.</title>
        <authorList>
            <person name="You X.Y."/>
            <person name="Liu C."/>
            <person name="Wang S.Y."/>
            <person name="Jiang C.Y."/>
            <person name="Shah S.A."/>
            <person name="Prangishvili D."/>
            <person name="Liu S.J."/>
            <person name="Garrett R.A."/>
        </authorList>
    </citation>
    <scope>NUCLEOTIDE SEQUENCE</scope>
    <source>
        <strain>W1</strain>
    </source>
</reference>
<dbReference type="PANTHER" id="PTHR11113">
    <property type="entry name" value="N-ACETYLGLUCOSAMINE-6-PHOSPHATE DEACETYLASE"/>
    <property type="match status" value="1"/>
</dbReference>
<dbReference type="Proteomes" id="UP000008458">
    <property type="component" value="Chromosome"/>
</dbReference>
<dbReference type="GO" id="GO:0046872">
    <property type="term" value="F:metal ion binding"/>
    <property type="evidence" value="ECO:0007669"/>
    <property type="project" value="UniProtKB-KW"/>
</dbReference>
<dbReference type="Gene3D" id="3.20.20.140">
    <property type="entry name" value="Metal-dependent hydrolases"/>
    <property type="match status" value="1"/>
</dbReference>
<dbReference type="Pfam" id="PF01979">
    <property type="entry name" value="Amidohydro_1"/>
    <property type="match status" value="1"/>
</dbReference>
<dbReference type="GO" id="GO:0008448">
    <property type="term" value="F:N-acetylglucosamine-6-phosphate deacetylase activity"/>
    <property type="evidence" value="ECO:0007669"/>
    <property type="project" value="InterPro"/>
</dbReference>
<evidence type="ECO:0000313" key="7">
    <source>
        <dbReference type="Proteomes" id="UP000008458"/>
    </source>
</evidence>
<evidence type="ECO:0000256" key="2">
    <source>
        <dbReference type="ARBA" id="ARBA00022723"/>
    </source>
</evidence>
<dbReference type="SUPFAM" id="SSF51556">
    <property type="entry name" value="Metallo-dependent hydrolases"/>
    <property type="match status" value="1"/>
</dbReference>
<reference evidence="6 7" key="1">
    <citation type="journal article" date="2011" name="Extremophiles">
        <title>Genomic analysis of Acidianus hospitalis W1 a host for studying crenarchaeal virus and plasmid life cycles.</title>
        <authorList>
            <person name="You X.Y."/>
            <person name="Liu C."/>
            <person name="Wang S.Y."/>
            <person name="Jiang C.Y."/>
            <person name="Shah S.A."/>
            <person name="Prangishvili D."/>
            <person name="She Q."/>
            <person name="Liu S.J."/>
            <person name="Garrett R.A."/>
        </authorList>
    </citation>
    <scope>NUCLEOTIDE SEQUENCE [LARGE SCALE GENOMIC DNA]</scope>
    <source>
        <strain evidence="6 7">W1</strain>
    </source>
</reference>
<comment type="similarity">
    <text evidence="1">Belongs to the metallo-dependent hydrolases superfamily. NagA family.</text>
</comment>
<evidence type="ECO:0000313" key="6">
    <source>
        <dbReference type="EMBL" id="AEE93222.1"/>
    </source>
</evidence>
<dbReference type="InterPro" id="IPR032466">
    <property type="entry name" value="Metal_Hydrolase"/>
</dbReference>
<dbReference type="eggNOG" id="arCOG00699">
    <property type="taxonomic scope" value="Archaea"/>
</dbReference>
<dbReference type="KEGG" id="aho:Ahos_0331"/>
<name>F4B5C8_ACIHW</name>
<dbReference type="Gene3D" id="2.30.40.10">
    <property type="entry name" value="Urease, subunit C, domain 1"/>
    <property type="match status" value="1"/>
</dbReference>
<evidence type="ECO:0000256" key="4">
    <source>
        <dbReference type="ARBA" id="ARBA00023277"/>
    </source>
</evidence>
<dbReference type="NCBIfam" id="TIGR00221">
    <property type="entry name" value="nagA"/>
    <property type="match status" value="1"/>
</dbReference>
<sequence>MKLTNVKIVTPYKTFLGTIEIEGGKIKRVYEGKEEGGENLQGMMAVPGFIDIHTHGIGGFDFTSWDSKEEFIKNLLEMKKIYLKHGVTTFLPTTVTLPRENLIEACKAIGEIQDDSMPGIHLEGPYISEKHAGAQDIRYIRKPDVEELKECFNASKGKIKTITFAPEKDDINFINGLLNLGIYPSVGHTDANYETASKAFLAGANRTTHIFNAMRPFHHRDPGVILASIRFSKYIEIISDFIHVDRDVVEFLIDVTGVNRIVAVTDSIIATDLRDGEYTLGKTKITVKEGKALTKEGRLAGSTLTMDKAFRNLASLRSLNEVVMMTSENPAMAVGLNDRGSLEPGKKADIVILDDELKVKKVYLNGEEYF</sequence>
<dbReference type="SUPFAM" id="SSF51338">
    <property type="entry name" value="Composite domain of metallo-dependent hydrolases"/>
    <property type="match status" value="1"/>
</dbReference>
<dbReference type="STRING" id="933801.Ahos_0331"/>
<keyword evidence="3" id="KW-0378">Hydrolase</keyword>
<organism evidence="6 7">
    <name type="scientific">Acidianus hospitalis (strain W1)</name>
    <dbReference type="NCBI Taxonomy" id="933801"/>
    <lineage>
        <taxon>Archaea</taxon>
        <taxon>Thermoproteota</taxon>
        <taxon>Thermoprotei</taxon>
        <taxon>Sulfolobales</taxon>
        <taxon>Sulfolobaceae</taxon>
        <taxon>Acidianus</taxon>
    </lineage>
</organism>
<feature type="domain" description="Amidohydrolase-related" evidence="5">
    <location>
        <begin position="44"/>
        <end position="367"/>
    </location>
</feature>
<keyword evidence="7" id="KW-1185">Reference proteome</keyword>
<dbReference type="PIRSF" id="PIRSF038994">
    <property type="entry name" value="NagA"/>
    <property type="match status" value="1"/>
</dbReference>
<dbReference type="EMBL" id="CP002535">
    <property type="protein sequence ID" value="AEE93222.1"/>
    <property type="molecule type" value="Genomic_DNA"/>
</dbReference>
<evidence type="ECO:0000256" key="3">
    <source>
        <dbReference type="ARBA" id="ARBA00022801"/>
    </source>
</evidence>
<accession>F4B5C8</accession>
<dbReference type="OrthoDB" id="24954at2157"/>
<dbReference type="AlphaFoldDB" id="F4B5C8"/>
<evidence type="ECO:0000256" key="1">
    <source>
        <dbReference type="ARBA" id="ARBA00010716"/>
    </source>
</evidence>
<dbReference type="InterPro" id="IPR006680">
    <property type="entry name" value="Amidohydro-rel"/>
</dbReference>
<dbReference type="CDD" id="cd00854">
    <property type="entry name" value="NagA"/>
    <property type="match status" value="1"/>
</dbReference>
<dbReference type="PANTHER" id="PTHR11113:SF14">
    <property type="entry name" value="N-ACETYLGLUCOSAMINE-6-PHOSPHATE DEACETYLASE"/>
    <property type="match status" value="1"/>
</dbReference>
<dbReference type="RefSeq" id="WP_013775138.1">
    <property type="nucleotide sequence ID" value="NC_015518.1"/>
</dbReference>